<gene>
    <name evidence="2" type="ORF">ABNG04_08095</name>
</gene>
<dbReference type="SUPFAM" id="SSF46785">
    <property type="entry name" value="Winged helix' DNA-binding domain"/>
    <property type="match status" value="1"/>
</dbReference>
<proteinExistence type="predicted"/>
<accession>A0ABD5M465</accession>
<keyword evidence="3" id="KW-1185">Reference proteome</keyword>
<comment type="caution">
    <text evidence="2">The sequence shown here is derived from an EMBL/GenBank/DDBJ whole genome shotgun (WGS) entry which is preliminary data.</text>
</comment>
<evidence type="ECO:0000256" key="1">
    <source>
        <dbReference type="SAM" id="MobiDB-lite"/>
    </source>
</evidence>
<feature type="compositionally biased region" description="Acidic residues" evidence="1">
    <location>
        <begin position="88"/>
        <end position="99"/>
    </location>
</feature>
<dbReference type="InterPro" id="IPR036390">
    <property type="entry name" value="WH_DNA-bd_sf"/>
</dbReference>
<reference evidence="2 3" key="1">
    <citation type="submission" date="2024-06" db="EMBL/GenBank/DDBJ databases">
        <title>Halorubrum miltondacostae sp. nov., a potential PHA producer isolated from an inland solar saltern in Rio Maior, Portugal.</title>
        <authorList>
            <person name="Albuquerque L."/>
            <person name="Viver T."/>
            <person name="Barroso C."/>
            <person name="Claudino R."/>
            <person name="Galvan M."/>
            <person name="Simoes G."/>
            <person name="Lobo Da Cunha A."/>
            <person name="Egas C."/>
        </authorList>
    </citation>
    <scope>NUCLEOTIDE SEQUENCE [LARGE SCALE GENOMIC DNA]</scope>
    <source>
        <strain evidence="2 3">RMP-11</strain>
    </source>
</reference>
<organism evidence="2 3">
    <name type="scientific">Halorubrum miltondacostae</name>
    <dbReference type="NCBI Taxonomy" id="3076378"/>
    <lineage>
        <taxon>Archaea</taxon>
        <taxon>Methanobacteriati</taxon>
        <taxon>Methanobacteriota</taxon>
        <taxon>Stenosarchaea group</taxon>
        <taxon>Halobacteria</taxon>
        <taxon>Halobacteriales</taxon>
        <taxon>Haloferacaceae</taxon>
        <taxon>Halorubrum</taxon>
    </lineage>
</organism>
<feature type="region of interest" description="Disordered" evidence="1">
    <location>
        <begin position="22"/>
        <end position="42"/>
    </location>
</feature>
<evidence type="ECO:0000313" key="2">
    <source>
        <dbReference type="EMBL" id="MEZ3163838.1"/>
    </source>
</evidence>
<feature type="region of interest" description="Disordered" evidence="1">
    <location>
        <begin position="87"/>
        <end position="112"/>
    </location>
</feature>
<dbReference type="AlphaFoldDB" id="A0ABD5M465"/>
<feature type="compositionally biased region" description="Basic and acidic residues" evidence="1">
    <location>
        <begin position="22"/>
        <end position="35"/>
    </location>
</feature>
<dbReference type="EMBL" id="JBEDNY010000002">
    <property type="protein sequence ID" value="MEZ3163838.1"/>
    <property type="molecule type" value="Genomic_DNA"/>
</dbReference>
<dbReference type="Proteomes" id="UP001567572">
    <property type="component" value="Unassembled WGS sequence"/>
</dbReference>
<dbReference type="Gene3D" id="1.10.10.10">
    <property type="entry name" value="Winged helix-like DNA-binding domain superfamily/Winged helix DNA-binding domain"/>
    <property type="match status" value="1"/>
</dbReference>
<dbReference type="InterPro" id="IPR036388">
    <property type="entry name" value="WH-like_DNA-bd_sf"/>
</dbReference>
<name>A0ABD5M465_9EURY</name>
<evidence type="ECO:0000313" key="3">
    <source>
        <dbReference type="Proteomes" id="UP001567572"/>
    </source>
</evidence>
<sequence length="112" mass="12704">MRYAGSWMTAVDDRILEYLSEHKSGSPTKMKREGPIRYSRQQVHRRCKKLSEQGLVNDLGNGVYMITEDGEAYLEGRLDTEDWRYIDQDTDEAVTDDNADTAPTEGTNGDAP</sequence>
<dbReference type="RefSeq" id="WP_371161610.1">
    <property type="nucleotide sequence ID" value="NZ_JBEDNX010000002.1"/>
</dbReference>
<protein>
    <submittedName>
        <fullName evidence="2">Helix-turn-helix domain-containing protein</fullName>
    </submittedName>
</protein>